<dbReference type="InterPro" id="IPR057975">
    <property type="entry name" value="TPR_ANAPC2"/>
</dbReference>
<dbReference type="Pfam" id="PF25773">
    <property type="entry name" value="TPR_ANAPC2"/>
    <property type="match status" value="1"/>
</dbReference>
<dbReference type="InterPro" id="IPR036317">
    <property type="entry name" value="Cullin_homology_sf"/>
</dbReference>
<evidence type="ECO:0000256" key="3">
    <source>
        <dbReference type="ARBA" id="ARBA00022776"/>
    </source>
</evidence>
<dbReference type="GO" id="GO:0070979">
    <property type="term" value="P:protein K11-linked ubiquitination"/>
    <property type="evidence" value="ECO:0007669"/>
    <property type="project" value="TreeGrafter"/>
</dbReference>
<sequence length="890" mass="99600">MLSTVPLNAGRRRVFGSVFSPSPAHSLKSDNPVASFESTDSSSTVKADSQSNSFATIGGSTDSASADAEILDQARVAAAEFLSVPNLGFEPLYTNRDTDGSELLKEWNRLAPPPKESAEALEYLMRTSPWTLFEWYGNDIRRHFLINFRSGLTKLLASPEKEDLLRTIVACLQLARRIYLAPILHFLLPLTPHQGGYLAQLQRAFHTVVSYSLPWREISPLLASELTRDAVVILGIDTLDETFDAEMSEDDMEVERTYSVSYKAWKEETPEAREHMMAEGEDHRVTIARDRLLAFLNGLQLVGLGADKAQKVFAEAMNILMGDFIHAAYAGEWEAPSSVPQHLGQWIENVYARLAVQVLSVIHSEVESGTMDVSFGDVEKWRTVGTARLGMLRVSELFDVVVDWPASSGAVEDLRHFVTQTRPRAYVTHWFSLNLQQRLLHPGASTVEILQVYISVIRAFHLLDPNGVLLDRIARPIRRYLRDRDDTVKVIVSGLLADPAAVEGPVTNDTLVELASELTRLNQHSMQSKNSEIDFDDMNWLPDPVDAAPDYRKSKSADVIDSLVSLFDSKETFVKEMQTLLADRLIQKRRHYDQETTVLELLKVRFGDSALQACEVMLKDLTDSRRLDHAVRNDQIVSGNLTAEDTQLHAKILSRFFWPEFQDQEFKVPDEITAIQESYALCFEKRKDSRKLMWHNALGQVTVELEFENHSFVDEVTTWQATVIYAFQDSTPDSPATKSIPELAEQLEMTPPLVRSACLFWVSKRVLHEVTRDTFEVIEILEDEHAPDSDSDSEAGEADAAAAAEAAAAAAAKESAEAAAMEKMNVHWQFIVGMLTNQGPMALARIIMMLKIAVPGGFPFSDEELREFLGGMVTKGKLEIVNGGNYKIVH</sequence>
<proteinExistence type="inferred from homology"/>
<keyword evidence="3" id="KW-0498">Mitosis</keyword>
<comment type="caution">
    <text evidence="9">The sequence shown here is derived from an EMBL/GenBank/DDBJ whole genome shotgun (WGS) entry which is preliminary data.</text>
</comment>
<dbReference type="PANTHER" id="PTHR45957">
    <property type="entry name" value="ANAPHASE-PROMOTING COMPLEX SUBUNIT 2"/>
    <property type="match status" value="1"/>
</dbReference>
<dbReference type="FunFam" id="1.10.10.10:FF:000409">
    <property type="entry name" value="Anaphase-promoting complex subunit ApcB"/>
    <property type="match status" value="1"/>
</dbReference>
<dbReference type="SMART" id="SM00182">
    <property type="entry name" value="CULLIN"/>
    <property type="match status" value="1"/>
</dbReference>
<dbReference type="PANTHER" id="PTHR45957:SF1">
    <property type="entry name" value="ANAPHASE-PROMOTING COMPLEX SUBUNIT 2"/>
    <property type="match status" value="1"/>
</dbReference>
<dbReference type="PROSITE" id="PS50069">
    <property type="entry name" value="CULLIN_2"/>
    <property type="match status" value="1"/>
</dbReference>
<dbReference type="Gene3D" id="1.10.10.10">
    <property type="entry name" value="Winged helix-like DNA-binding domain superfamily/Winged helix DNA-binding domain"/>
    <property type="match status" value="1"/>
</dbReference>
<dbReference type="InterPro" id="IPR044554">
    <property type="entry name" value="ANAPC2"/>
</dbReference>
<dbReference type="Gene3D" id="1.20.1310.10">
    <property type="entry name" value="Cullin Repeats"/>
    <property type="match status" value="1"/>
</dbReference>
<dbReference type="SUPFAM" id="SSF46785">
    <property type="entry name" value="Winged helix' DNA-binding domain"/>
    <property type="match status" value="1"/>
</dbReference>
<accession>A0A9W4JAY7</accession>
<dbReference type="InterPro" id="IPR016158">
    <property type="entry name" value="Cullin_homology"/>
</dbReference>
<evidence type="ECO:0000313" key="10">
    <source>
        <dbReference type="Proteomes" id="UP001152592"/>
    </source>
</evidence>
<dbReference type="InterPro" id="IPR036388">
    <property type="entry name" value="WH-like_DNA-bd_sf"/>
</dbReference>
<dbReference type="GO" id="GO:0005680">
    <property type="term" value="C:anaphase-promoting complex"/>
    <property type="evidence" value="ECO:0007669"/>
    <property type="project" value="TreeGrafter"/>
</dbReference>
<evidence type="ECO:0000256" key="7">
    <source>
        <dbReference type="SAM" id="MobiDB-lite"/>
    </source>
</evidence>
<evidence type="ECO:0000313" key="9">
    <source>
        <dbReference type="EMBL" id="CAG8382750.1"/>
    </source>
</evidence>
<keyword evidence="2" id="KW-0132">Cell division</keyword>
<feature type="region of interest" description="Disordered" evidence="7">
    <location>
        <begin position="21"/>
        <end position="52"/>
    </location>
</feature>
<dbReference type="InterPro" id="IPR014786">
    <property type="entry name" value="ANAPC2_C"/>
</dbReference>
<dbReference type="Gene3D" id="3.30.230.130">
    <property type="entry name" value="Cullin, Chain C, Domain 2"/>
    <property type="match status" value="1"/>
</dbReference>
<evidence type="ECO:0000259" key="8">
    <source>
        <dbReference type="PROSITE" id="PS50069"/>
    </source>
</evidence>
<evidence type="ECO:0000256" key="5">
    <source>
        <dbReference type="ARBA" id="ARBA00023306"/>
    </source>
</evidence>
<reference evidence="9" key="1">
    <citation type="submission" date="2021-07" db="EMBL/GenBank/DDBJ databases">
        <authorList>
            <person name="Branca A.L. A."/>
        </authorList>
    </citation>
    <scope>NUCLEOTIDE SEQUENCE</scope>
</reference>
<keyword evidence="5" id="KW-0131">Cell cycle</keyword>
<evidence type="ECO:0000256" key="6">
    <source>
        <dbReference type="PROSITE-ProRule" id="PRU00330"/>
    </source>
</evidence>
<dbReference type="FunFam" id="1.20.1310.10:FF:000033">
    <property type="entry name" value="Anaphase-promoting complex subunit ApcB"/>
    <property type="match status" value="1"/>
</dbReference>
<dbReference type="Pfam" id="PF08672">
    <property type="entry name" value="ANAPC2"/>
    <property type="match status" value="1"/>
</dbReference>
<dbReference type="InterPro" id="IPR059120">
    <property type="entry name" value="Cullin-like_AB"/>
</dbReference>
<dbReference type="InterPro" id="IPR036390">
    <property type="entry name" value="WH_DNA-bd_sf"/>
</dbReference>
<dbReference type="Pfam" id="PF26557">
    <property type="entry name" value="Cullin_AB"/>
    <property type="match status" value="1"/>
</dbReference>
<evidence type="ECO:0000256" key="2">
    <source>
        <dbReference type="ARBA" id="ARBA00022618"/>
    </source>
</evidence>
<feature type="compositionally biased region" description="Polar residues" evidence="7">
    <location>
        <begin position="36"/>
        <end position="52"/>
    </location>
</feature>
<dbReference type="GO" id="GO:0051301">
    <property type="term" value="P:cell division"/>
    <property type="evidence" value="ECO:0007669"/>
    <property type="project" value="UniProtKB-KW"/>
</dbReference>
<dbReference type="SMART" id="SM01013">
    <property type="entry name" value="APC2"/>
    <property type="match status" value="1"/>
</dbReference>
<keyword evidence="4" id="KW-0833">Ubl conjugation pathway</keyword>
<dbReference type="EMBL" id="CAJVPD010000238">
    <property type="protein sequence ID" value="CAG8382750.1"/>
    <property type="molecule type" value="Genomic_DNA"/>
</dbReference>
<dbReference type="GO" id="GO:0007091">
    <property type="term" value="P:metaphase/anaphase transition of mitotic cell cycle"/>
    <property type="evidence" value="ECO:0007669"/>
    <property type="project" value="TreeGrafter"/>
</dbReference>
<dbReference type="GO" id="GO:0031625">
    <property type="term" value="F:ubiquitin protein ligase binding"/>
    <property type="evidence" value="ECO:0007669"/>
    <property type="project" value="InterPro"/>
</dbReference>
<dbReference type="OrthoDB" id="6612291at2759"/>
<protein>
    <recommendedName>
        <fullName evidence="1">Anaphase-promoting complex subunit 2</fullName>
    </recommendedName>
</protein>
<dbReference type="AlphaFoldDB" id="A0A9W4JAY7"/>
<dbReference type="SUPFAM" id="SSF75632">
    <property type="entry name" value="Cullin homology domain"/>
    <property type="match status" value="1"/>
</dbReference>
<dbReference type="Proteomes" id="UP001152592">
    <property type="component" value="Unassembled WGS sequence"/>
</dbReference>
<dbReference type="GO" id="GO:0006511">
    <property type="term" value="P:ubiquitin-dependent protein catabolic process"/>
    <property type="evidence" value="ECO:0007669"/>
    <property type="project" value="InterPro"/>
</dbReference>
<evidence type="ECO:0000256" key="1">
    <source>
        <dbReference type="ARBA" id="ARBA00016068"/>
    </source>
</evidence>
<feature type="domain" description="Cullin family profile" evidence="8">
    <location>
        <begin position="563"/>
        <end position="762"/>
    </location>
</feature>
<evidence type="ECO:0000256" key="4">
    <source>
        <dbReference type="ARBA" id="ARBA00022786"/>
    </source>
</evidence>
<gene>
    <name evidence="9" type="ORF">PSALAMII_LOCUS5889</name>
</gene>
<comment type="similarity">
    <text evidence="6">Belongs to the cullin family.</text>
</comment>
<name>A0A9W4JAY7_9EURO</name>
<organism evidence="9 10">
    <name type="scientific">Penicillium salamii</name>
    <dbReference type="NCBI Taxonomy" id="1612424"/>
    <lineage>
        <taxon>Eukaryota</taxon>
        <taxon>Fungi</taxon>
        <taxon>Dikarya</taxon>
        <taxon>Ascomycota</taxon>
        <taxon>Pezizomycotina</taxon>
        <taxon>Eurotiomycetes</taxon>
        <taxon>Eurotiomycetidae</taxon>
        <taxon>Eurotiales</taxon>
        <taxon>Aspergillaceae</taxon>
        <taxon>Penicillium</taxon>
    </lineage>
</organism>